<dbReference type="EMBL" id="CM000882">
    <property type="protein sequence ID" value="PNT66773.1"/>
    <property type="molecule type" value="Genomic_DNA"/>
</dbReference>
<dbReference type="GO" id="GO:0004674">
    <property type="term" value="F:protein serine/threonine kinase activity"/>
    <property type="evidence" value="ECO:0007669"/>
    <property type="project" value="UniProtKB-KW"/>
</dbReference>
<dbReference type="InterPro" id="IPR051420">
    <property type="entry name" value="Ser_Thr_Kinases_DiverseReg"/>
</dbReference>
<evidence type="ECO:0000256" key="5">
    <source>
        <dbReference type="ARBA" id="ARBA00022777"/>
    </source>
</evidence>
<dbReference type="Gene3D" id="1.10.510.10">
    <property type="entry name" value="Transferase(Phosphotransferase) domain 1"/>
    <property type="match status" value="1"/>
</dbReference>
<keyword evidence="3" id="KW-0808">Transferase</keyword>
<evidence type="ECO:0000256" key="1">
    <source>
        <dbReference type="ARBA" id="ARBA00012513"/>
    </source>
</evidence>
<proteinExistence type="predicted"/>
<evidence type="ECO:0000256" key="2">
    <source>
        <dbReference type="ARBA" id="ARBA00022527"/>
    </source>
</evidence>
<evidence type="ECO:0000256" key="3">
    <source>
        <dbReference type="ARBA" id="ARBA00022679"/>
    </source>
</evidence>
<comment type="catalytic activity">
    <reaction evidence="8">
        <text>L-seryl-[protein] + ATP = O-phospho-L-seryl-[protein] + ADP + H(+)</text>
        <dbReference type="Rhea" id="RHEA:17989"/>
        <dbReference type="Rhea" id="RHEA-COMP:9863"/>
        <dbReference type="Rhea" id="RHEA-COMP:11604"/>
        <dbReference type="ChEBI" id="CHEBI:15378"/>
        <dbReference type="ChEBI" id="CHEBI:29999"/>
        <dbReference type="ChEBI" id="CHEBI:30616"/>
        <dbReference type="ChEBI" id="CHEBI:83421"/>
        <dbReference type="ChEBI" id="CHEBI:456216"/>
        <dbReference type="EC" id="2.7.11.1"/>
    </reaction>
</comment>
<dbReference type="EC" id="2.7.11.1" evidence="1"/>
<dbReference type="PANTHER" id="PTHR48005">
    <property type="entry name" value="LEUCINE RICH REPEAT KINASE 2"/>
    <property type="match status" value="1"/>
</dbReference>
<organism evidence="10">
    <name type="scientific">Brachypodium distachyon</name>
    <name type="common">Purple false brome</name>
    <name type="synonym">Trachynia distachya</name>
    <dbReference type="NCBI Taxonomy" id="15368"/>
    <lineage>
        <taxon>Eukaryota</taxon>
        <taxon>Viridiplantae</taxon>
        <taxon>Streptophyta</taxon>
        <taxon>Embryophyta</taxon>
        <taxon>Tracheophyta</taxon>
        <taxon>Spermatophyta</taxon>
        <taxon>Magnoliopsida</taxon>
        <taxon>Liliopsida</taxon>
        <taxon>Poales</taxon>
        <taxon>Poaceae</taxon>
        <taxon>BOP clade</taxon>
        <taxon>Pooideae</taxon>
        <taxon>Stipodae</taxon>
        <taxon>Brachypodieae</taxon>
        <taxon>Brachypodium</taxon>
    </lineage>
</organism>
<evidence type="ECO:0000259" key="9">
    <source>
        <dbReference type="PROSITE" id="PS50011"/>
    </source>
</evidence>
<dbReference type="Proteomes" id="UP000008810">
    <property type="component" value="Chromosome 3"/>
</dbReference>
<keyword evidence="6" id="KW-0067">ATP-binding</keyword>
<sequence length="303" mass="33664">MSTWSFSPCGCSWLGKRSNCRALCYDEQDMINNLGNDDAMSNIVDGDTWRSVLYRVPLQDKSTLVAVKKLQNKSGPSEVNLLGHIGHDNIISLADWIRRDDFILIVYDHKENGSLHQWLHHDPAERVLDWPTRQAIAVAVAGGLCYLHHGRKSPIVHQNINSTNILLDSDLKPKIAGFDFAQVNLAGPDQPVPMWELTTGNMFGYTAPEYATLLTTTKVDLYSLGVLLLELVTGQVANAAVADGHLATWAGKHCNNLMENTGDFRDIVDMAIPDELGVDCSTAKPNERPAMHKVHCRLRNRGR</sequence>
<evidence type="ECO:0000313" key="11">
    <source>
        <dbReference type="EnsemblPlants" id="PNT66773"/>
    </source>
</evidence>
<evidence type="ECO:0000256" key="4">
    <source>
        <dbReference type="ARBA" id="ARBA00022741"/>
    </source>
</evidence>
<gene>
    <name evidence="10" type="ORF">BRADI_3g16841v3</name>
</gene>
<dbReference type="AlphaFoldDB" id="A0A2K2CXK9"/>
<dbReference type="InterPro" id="IPR011009">
    <property type="entry name" value="Kinase-like_dom_sf"/>
</dbReference>
<reference evidence="10 11" key="1">
    <citation type="journal article" date="2010" name="Nature">
        <title>Genome sequencing and analysis of the model grass Brachypodium distachyon.</title>
        <authorList>
            <consortium name="International Brachypodium Initiative"/>
        </authorList>
    </citation>
    <scope>NUCLEOTIDE SEQUENCE [LARGE SCALE GENOMIC DNA]</scope>
    <source>
        <strain evidence="10 11">Bd21</strain>
    </source>
</reference>
<feature type="domain" description="Protein kinase" evidence="9">
    <location>
        <begin position="34"/>
        <end position="298"/>
    </location>
</feature>
<dbReference type="PROSITE" id="PS50011">
    <property type="entry name" value="PROTEIN_KINASE_DOM"/>
    <property type="match status" value="1"/>
</dbReference>
<keyword evidence="5" id="KW-0418">Kinase</keyword>
<dbReference type="GO" id="GO:0005524">
    <property type="term" value="F:ATP binding"/>
    <property type="evidence" value="ECO:0007669"/>
    <property type="project" value="UniProtKB-KW"/>
</dbReference>
<dbReference type="FunCoup" id="A0A2K2CXK9">
    <property type="interactions" value="111"/>
</dbReference>
<evidence type="ECO:0000256" key="6">
    <source>
        <dbReference type="ARBA" id="ARBA00022840"/>
    </source>
</evidence>
<reference evidence="11" key="3">
    <citation type="submission" date="2018-08" db="UniProtKB">
        <authorList>
            <consortium name="EnsemblPlants"/>
        </authorList>
    </citation>
    <scope>IDENTIFICATION</scope>
    <source>
        <strain evidence="11">cv. Bd21</strain>
    </source>
</reference>
<dbReference type="Gramene" id="PNT66773">
    <property type="protein sequence ID" value="PNT66773"/>
    <property type="gene ID" value="BRADI_3g16841v3"/>
</dbReference>
<dbReference type="PANTHER" id="PTHR48005:SF15">
    <property type="entry name" value="PROTEIN KINASE DOMAIN-CONTAINING PROTEIN"/>
    <property type="match status" value="1"/>
</dbReference>
<dbReference type="OrthoDB" id="64767at2759"/>
<dbReference type="Pfam" id="PF00069">
    <property type="entry name" value="Pkinase"/>
    <property type="match status" value="1"/>
</dbReference>
<keyword evidence="12" id="KW-1185">Reference proteome</keyword>
<dbReference type="SUPFAM" id="SSF56112">
    <property type="entry name" value="Protein kinase-like (PK-like)"/>
    <property type="match status" value="1"/>
</dbReference>
<dbReference type="GO" id="GO:0004672">
    <property type="term" value="F:protein kinase activity"/>
    <property type="evidence" value="ECO:0000318"/>
    <property type="project" value="GO_Central"/>
</dbReference>
<evidence type="ECO:0000256" key="8">
    <source>
        <dbReference type="ARBA" id="ARBA00048679"/>
    </source>
</evidence>
<keyword evidence="4" id="KW-0547">Nucleotide-binding</keyword>
<evidence type="ECO:0000313" key="10">
    <source>
        <dbReference type="EMBL" id="PNT66773.1"/>
    </source>
</evidence>
<dbReference type="InterPro" id="IPR000719">
    <property type="entry name" value="Prot_kinase_dom"/>
</dbReference>
<dbReference type="InParanoid" id="A0A2K2CXK9"/>
<name>A0A2K2CXK9_BRADI</name>
<protein>
    <recommendedName>
        <fullName evidence="1">non-specific serine/threonine protein kinase</fullName>
        <ecNumber evidence="1">2.7.11.1</ecNumber>
    </recommendedName>
</protein>
<reference evidence="10" key="2">
    <citation type="submission" date="2017-06" db="EMBL/GenBank/DDBJ databases">
        <title>WGS assembly of Brachypodium distachyon.</title>
        <authorList>
            <consortium name="The International Brachypodium Initiative"/>
            <person name="Lucas S."/>
            <person name="Harmon-Smith M."/>
            <person name="Lail K."/>
            <person name="Tice H."/>
            <person name="Grimwood J."/>
            <person name="Bruce D."/>
            <person name="Barry K."/>
            <person name="Shu S."/>
            <person name="Lindquist E."/>
            <person name="Wang M."/>
            <person name="Pitluck S."/>
            <person name="Vogel J.P."/>
            <person name="Garvin D.F."/>
            <person name="Mockler T.C."/>
            <person name="Schmutz J."/>
            <person name="Rokhsar D."/>
            <person name="Bevan M.W."/>
        </authorList>
    </citation>
    <scope>NUCLEOTIDE SEQUENCE</scope>
    <source>
        <strain evidence="10">Bd21</strain>
    </source>
</reference>
<dbReference type="FunFam" id="1.10.510.10:FF:001029">
    <property type="entry name" value="Os02g0194400 protein"/>
    <property type="match status" value="1"/>
</dbReference>
<dbReference type="EnsemblPlants" id="PNT66773">
    <property type="protein sequence ID" value="PNT66773"/>
    <property type="gene ID" value="BRADI_3g16841v3"/>
</dbReference>
<accession>A0A2K2CXK9</accession>
<evidence type="ECO:0000313" key="12">
    <source>
        <dbReference type="Proteomes" id="UP000008810"/>
    </source>
</evidence>
<evidence type="ECO:0000256" key="7">
    <source>
        <dbReference type="ARBA" id="ARBA00047899"/>
    </source>
</evidence>
<keyword evidence="2" id="KW-0723">Serine/threonine-protein kinase</keyword>
<comment type="catalytic activity">
    <reaction evidence="7">
        <text>L-threonyl-[protein] + ATP = O-phospho-L-threonyl-[protein] + ADP + H(+)</text>
        <dbReference type="Rhea" id="RHEA:46608"/>
        <dbReference type="Rhea" id="RHEA-COMP:11060"/>
        <dbReference type="Rhea" id="RHEA-COMP:11605"/>
        <dbReference type="ChEBI" id="CHEBI:15378"/>
        <dbReference type="ChEBI" id="CHEBI:30013"/>
        <dbReference type="ChEBI" id="CHEBI:30616"/>
        <dbReference type="ChEBI" id="CHEBI:61977"/>
        <dbReference type="ChEBI" id="CHEBI:456216"/>
        <dbReference type="EC" id="2.7.11.1"/>
    </reaction>
</comment>